<dbReference type="SUPFAM" id="SSF51445">
    <property type="entry name" value="(Trans)glycosidases"/>
    <property type="match status" value="1"/>
</dbReference>
<evidence type="ECO:0000313" key="4">
    <source>
        <dbReference type="Proteomes" id="UP000256779"/>
    </source>
</evidence>
<dbReference type="Gene3D" id="3.20.20.80">
    <property type="entry name" value="Glycosidases"/>
    <property type="match status" value="1"/>
</dbReference>
<evidence type="ECO:0000256" key="1">
    <source>
        <dbReference type="SAM" id="SignalP"/>
    </source>
</evidence>
<dbReference type="Pfam" id="PF14587">
    <property type="entry name" value="Glyco_hydr_30_2"/>
    <property type="match status" value="1"/>
</dbReference>
<accession>A0A3D9L9S8</accession>
<protein>
    <submittedName>
        <fullName evidence="3">O-glycosyl hydrolase</fullName>
    </submittedName>
</protein>
<dbReference type="PANTHER" id="PTHR42767:SF1">
    <property type="entry name" value="ENDO-BETA-1,6-GALACTANASE-LIKE DOMAIN-CONTAINING PROTEIN"/>
    <property type="match status" value="1"/>
</dbReference>
<evidence type="ECO:0000259" key="2">
    <source>
        <dbReference type="Pfam" id="PF14587"/>
    </source>
</evidence>
<evidence type="ECO:0000313" key="3">
    <source>
        <dbReference type="EMBL" id="REE02217.1"/>
    </source>
</evidence>
<comment type="caution">
    <text evidence="3">The sequence shown here is derived from an EMBL/GenBank/DDBJ whole genome shotgun (WGS) entry which is preliminary data.</text>
</comment>
<keyword evidence="4" id="KW-1185">Reference proteome</keyword>
<dbReference type="InterPro" id="IPR017853">
    <property type="entry name" value="GH"/>
</dbReference>
<feature type="signal peptide" evidence="1">
    <location>
        <begin position="1"/>
        <end position="22"/>
    </location>
</feature>
<dbReference type="Gene3D" id="2.60.40.1180">
    <property type="entry name" value="Golgi alpha-mannosidase II"/>
    <property type="match status" value="1"/>
</dbReference>
<keyword evidence="3" id="KW-0378">Hydrolase</keyword>
<organism evidence="3 4">
    <name type="scientific">Marinoscillum furvescens DSM 4134</name>
    <dbReference type="NCBI Taxonomy" id="1122208"/>
    <lineage>
        <taxon>Bacteria</taxon>
        <taxon>Pseudomonadati</taxon>
        <taxon>Bacteroidota</taxon>
        <taxon>Cytophagia</taxon>
        <taxon>Cytophagales</taxon>
        <taxon>Reichenbachiellaceae</taxon>
        <taxon>Marinoscillum</taxon>
    </lineage>
</organism>
<gene>
    <name evidence="3" type="ORF">C7460_102242</name>
</gene>
<feature type="chain" id="PRO_5017553224" evidence="1">
    <location>
        <begin position="23"/>
        <end position="512"/>
    </location>
</feature>
<dbReference type="GO" id="GO:0004553">
    <property type="term" value="F:hydrolase activity, hydrolyzing O-glycosyl compounds"/>
    <property type="evidence" value="ECO:0007669"/>
    <property type="project" value="InterPro"/>
</dbReference>
<dbReference type="InterPro" id="IPR013780">
    <property type="entry name" value="Glyco_hydro_b"/>
</dbReference>
<dbReference type="AlphaFoldDB" id="A0A3D9L9S8"/>
<feature type="domain" description="Endo-beta-1,6-galactanase-like" evidence="2">
    <location>
        <begin position="25"/>
        <end position="387"/>
    </location>
</feature>
<name>A0A3D9L9S8_MARFU</name>
<dbReference type="InterPro" id="IPR039743">
    <property type="entry name" value="6GAL/EXGAL"/>
</dbReference>
<dbReference type="EMBL" id="QREG01000002">
    <property type="protein sequence ID" value="REE02217.1"/>
    <property type="molecule type" value="Genomic_DNA"/>
</dbReference>
<dbReference type="InterPro" id="IPR039514">
    <property type="entry name" value="6GAL-like"/>
</dbReference>
<proteinExistence type="predicted"/>
<keyword evidence="1" id="KW-0732">Signal</keyword>
<dbReference type="Proteomes" id="UP000256779">
    <property type="component" value="Unassembled WGS sequence"/>
</dbReference>
<dbReference type="PANTHER" id="PTHR42767">
    <property type="entry name" value="ENDO-BETA-1,6-GALACTANASE"/>
    <property type="match status" value="1"/>
</dbReference>
<reference evidence="3 4" key="1">
    <citation type="submission" date="2018-07" db="EMBL/GenBank/DDBJ databases">
        <title>Genomic Encyclopedia of Type Strains, Phase IV (KMG-IV): sequencing the most valuable type-strain genomes for metagenomic binning, comparative biology and taxonomic classification.</title>
        <authorList>
            <person name="Goeker M."/>
        </authorList>
    </citation>
    <scope>NUCLEOTIDE SEQUENCE [LARGE SCALE GENOMIC DNA]</scope>
    <source>
        <strain evidence="3 4">DSM 4134</strain>
    </source>
</reference>
<sequence length="512" mass="57834">MVSKRLGLVLLFATALSFGVVAQKQLVIDATQEFQPIDGFGASDAWRTQFVGENWPEHKREQIAELLFSKELDAKGNPKGIGLSVWRYYIGSGSTELGDSSDIQNEWRRSECFQNADGTYDWTKNKGQDWFLRAAKRHGVEKFLGFSIAAPVHMSINGKAYSIGGDPRMNIKPGKLDDYATYLVDVLEYYHQQGIAFDCLSPFNEPQWDWSNPRQEGTAATNEDIYLFVNYLSKALEKSRLETELLIGEAGKIDFLFEEHGDEARGDQIDAFFNPDSPLYLADLPRVSPFITGHSYFTTWPLDTQQKTREQLKSKLAQYPDLNYLQTEFCILEESPEVGSGHKRDLGMNTALYVARVIHSDLTVAQSQGWEWWTALTTFDYKDGLIYLDTGDPDDLFNRDRMKQDGEVRESKLLWAMGNYARFIRPGMVRIAANLEGASDSLQVSAYKDNSDAVIVINNHETSTITVDAPQGFQATAMYVTDDKRNLESVRPGRKRLQIPARSVVTLVGTID</sequence>